<sequence>MSEGRFSPIFIAKPLPLNMRTPYLLALMVSLLPLKSMAQVAPDPLLASQIVDRYAEHIFYGSGATGMALVAIDGNQRVFASFGETRPGNNVRPQKDSLIRIASLSKLMTSEVMVKMAERGQIRLDDPLSKYAPPGARVPTYNGQAIRLINLSTHTSGLPREQPGGKAQRPVFVWPTKSERWAWLARANLKAAPGSSAAYSNLGYDLLSDALSRAAGTPYPALFQQLITRPLGMKDTTFTPSPEQCGRLMVAEKGASPCNNTLAAIGSGGVYSTPDDMGRWMQQFLNSSVNHRTPQIDRLQTLIYRRDQLNKVEGMDVPGKADALGMGWVFMGPKNGRPGIIQKTGGGGGFITYMAMVPQHNVGVFVVVTRSPLTRFTPMSDGVNNMLAELVGNQLGSPMMVQAIP</sequence>
<dbReference type="EMBL" id="FOVG01000001">
    <property type="protein sequence ID" value="SFN13363.1"/>
    <property type="molecule type" value="Genomic_DNA"/>
</dbReference>
<proteinExistence type="inferred from homology"/>
<organism evidence="3 4">
    <name type="scientific">Candidatus Pantoea varia</name>
    <dbReference type="NCBI Taxonomy" id="1881036"/>
    <lineage>
        <taxon>Bacteria</taxon>
        <taxon>Pseudomonadati</taxon>
        <taxon>Pseudomonadota</taxon>
        <taxon>Gammaproteobacteria</taxon>
        <taxon>Enterobacterales</taxon>
        <taxon>Erwiniaceae</taxon>
        <taxon>Pantoea</taxon>
    </lineage>
</organism>
<keyword evidence="3" id="KW-0121">Carboxypeptidase</keyword>
<dbReference type="NCBIfam" id="NF007943">
    <property type="entry name" value="PRK10662.1"/>
    <property type="match status" value="1"/>
</dbReference>
<dbReference type="AlphaFoldDB" id="A0A1I4WJC8"/>
<reference evidence="4" key="1">
    <citation type="submission" date="2016-10" db="EMBL/GenBank/DDBJ databases">
        <authorList>
            <person name="Varghese N."/>
            <person name="Submissions S."/>
        </authorList>
    </citation>
    <scope>NUCLEOTIDE SEQUENCE [LARGE SCALE GENOMIC DNA]</scope>
    <source>
        <strain evidence="4">OV426</strain>
    </source>
</reference>
<dbReference type="PANTHER" id="PTHR22935">
    <property type="entry name" value="PENICILLIN-BINDING PROTEIN"/>
    <property type="match status" value="1"/>
</dbReference>
<protein>
    <submittedName>
        <fullName evidence="3">D-alanyl-D-alanine-carboxypeptidase / D-alanyl-D-alanine-endopeptidase</fullName>
    </submittedName>
</protein>
<name>A0A1I4WJC8_9GAMM</name>
<dbReference type="GO" id="GO:0004180">
    <property type="term" value="F:carboxypeptidase activity"/>
    <property type="evidence" value="ECO:0007669"/>
    <property type="project" value="UniProtKB-KW"/>
</dbReference>
<evidence type="ECO:0000259" key="2">
    <source>
        <dbReference type="Pfam" id="PF00144"/>
    </source>
</evidence>
<dbReference type="Proteomes" id="UP000198968">
    <property type="component" value="Unassembled WGS sequence"/>
</dbReference>
<dbReference type="Pfam" id="PF00144">
    <property type="entry name" value="Beta-lactamase"/>
    <property type="match status" value="1"/>
</dbReference>
<keyword evidence="4" id="KW-1185">Reference proteome</keyword>
<dbReference type="SUPFAM" id="SSF56601">
    <property type="entry name" value="beta-lactamase/transpeptidase-like"/>
    <property type="match status" value="1"/>
</dbReference>
<accession>A0A1I4WJC8</accession>
<keyword evidence="3" id="KW-0378">Hydrolase</keyword>
<evidence type="ECO:0000313" key="3">
    <source>
        <dbReference type="EMBL" id="SFN13363.1"/>
    </source>
</evidence>
<gene>
    <name evidence="3" type="ORF">SAMN05428971_0183</name>
</gene>
<evidence type="ECO:0000256" key="1">
    <source>
        <dbReference type="ARBA" id="ARBA00038473"/>
    </source>
</evidence>
<dbReference type="InterPro" id="IPR012338">
    <property type="entry name" value="Beta-lactam/transpept-like"/>
</dbReference>
<dbReference type="InterPro" id="IPR051478">
    <property type="entry name" value="Beta-lactamase-like_AB/R"/>
</dbReference>
<keyword evidence="3" id="KW-0645">Protease</keyword>
<evidence type="ECO:0000313" key="4">
    <source>
        <dbReference type="Proteomes" id="UP000198968"/>
    </source>
</evidence>
<dbReference type="PANTHER" id="PTHR22935:SF95">
    <property type="entry name" value="BETA-LACTAMASE-LIKE 1-RELATED"/>
    <property type="match status" value="1"/>
</dbReference>
<feature type="domain" description="Beta-lactamase-related" evidence="2">
    <location>
        <begin position="61"/>
        <end position="373"/>
    </location>
</feature>
<dbReference type="InterPro" id="IPR001466">
    <property type="entry name" value="Beta-lactam-related"/>
</dbReference>
<comment type="similarity">
    <text evidence="1">Belongs to the beta-lactamase family.</text>
</comment>
<dbReference type="Gene3D" id="3.40.710.10">
    <property type="entry name" value="DD-peptidase/beta-lactamase superfamily"/>
    <property type="match status" value="1"/>
</dbReference>